<reference evidence="1 2" key="1">
    <citation type="journal article" date="2004" name="Emerg. Infect. Dis.">
        <title>Amoebae-resisting bacteria isolated from human nasal swabs by amoebal coculture.</title>
        <authorList>
            <person name="Greub G."/>
            <person name="La Scola B."/>
            <person name="Raoult D."/>
        </authorList>
    </citation>
    <scope>NUCLEOTIDE SEQUENCE [LARGE SCALE GENOMIC DNA]</scope>
    <source>
        <strain evidence="1 2">CCUG 51329</strain>
    </source>
</reference>
<dbReference type="Pfam" id="PF20325">
    <property type="entry name" value="DUF6620"/>
    <property type="match status" value="1"/>
</dbReference>
<evidence type="ECO:0000313" key="1">
    <source>
        <dbReference type="EMBL" id="REC41975.1"/>
    </source>
</evidence>
<proteinExistence type="predicted"/>
<keyword evidence="2" id="KW-1185">Reference proteome</keyword>
<dbReference type="RefSeq" id="WP_116099808.1">
    <property type="nucleotide sequence ID" value="NZ_QNVU01000052.1"/>
</dbReference>
<sequence>METINGITFEDWACACANLAAGMPENEVLNVLGIELPVWQKTSDEWSAKLGDMMAQDMSIATKYGEYFTNPKQGKFARANSNTMLLADALAIVSDFDTYQKIFWQMSKGAEVGIDGIQILQTYGLTLQSWSSVGQHYSQLQQQMMDENLSPEELKRNYDALTQTSEKWQNHWGQHYKDSKADLAGDIDF</sequence>
<dbReference type="InterPro" id="IPR046728">
    <property type="entry name" value="DUF6620"/>
</dbReference>
<evidence type="ECO:0000313" key="2">
    <source>
        <dbReference type="Proteomes" id="UP000256924"/>
    </source>
</evidence>
<protein>
    <submittedName>
        <fullName evidence="1">Uncharacterized protein</fullName>
    </submittedName>
</protein>
<name>A0A3D9ALE3_9FLAO</name>
<organism evidence="1 2">
    <name type="scientific">Candidatus Chryseobacterium massiliense</name>
    <dbReference type="NCBI Taxonomy" id="204089"/>
    <lineage>
        <taxon>Bacteria</taxon>
        <taxon>Pseudomonadati</taxon>
        <taxon>Bacteroidota</taxon>
        <taxon>Flavobacteriia</taxon>
        <taxon>Flavobacteriales</taxon>
        <taxon>Weeksellaceae</taxon>
        <taxon>Chryseobacterium group</taxon>
        <taxon>Chryseobacterium</taxon>
    </lineage>
</organism>
<dbReference type="EMBL" id="QNVU01000052">
    <property type="protein sequence ID" value="REC41975.1"/>
    <property type="molecule type" value="Genomic_DNA"/>
</dbReference>
<dbReference type="AlphaFoldDB" id="A0A3D9ALE3"/>
<gene>
    <name evidence="1" type="ORF">DRF68_18165</name>
</gene>
<accession>A0A3D9ALE3</accession>
<dbReference type="Proteomes" id="UP000256924">
    <property type="component" value="Unassembled WGS sequence"/>
</dbReference>
<comment type="caution">
    <text evidence="1">The sequence shown here is derived from an EMBL/GenBank/DDBJ whole genome shotgun (WGS) entry which is preliminary data.</text>
</comment>